<evidence type="ECO:0000256" key="3">
    <source>
        <dbReference type="ARBA" id="ARBA00013155"/>
    </source>
</evidence>
<dbReference type="InterPro" id="IPR015421">
    <property type="entry name" value="PyrdxlP-dep_Trfase_major"/>
</dbReference>
<name>A0A1I4R734_9BURK</name>
<accession>A0A1I4R734</accession>
<evidence type="ECO:0000256" key="1">
    <source>
        <dbReference type="ARBA" id="ARBA00001933"/>
    </source>
</evidence>
<dbReference type="SUPFAM" id="SSF53383">
    <property type="entry name" value="PLP-dependent transferases"/>
    <property type="match status" value="1"/>
</dbReference>
<evidence type="ECO:0000256" key="4">
    <source>
        <dbReference type="ARBA" id="ARBA00014798"/>
    </source>
</evidence>
<evidence type="ECO:0000313" key="8">
    <source>
        <dbReference type="EMBL" id="SFM48039.1"/>
    </source>
</evidence>
<dbReference type="Pfam" id="PF00202">
    <property type="entry name" value="Aminotran_3"/>
    <property type="match status" value="1"/>
</dbReference>
<dbReference type="EC" id="2.6.1.76" evidence="3"/>
<evidence type="ECO:0000256" key="7">
    <source>
        <dbReference type="ARBA" id="ARBA00049111"/>
    </source>
</evidence>
<dbReference type="InterPro" id="IPR005814">
    <property type="entry name" value="Aminotrans_3"/>
</dbReference>
<dbReference type="OrthoDB" id="3398487at2"/>
<dbReference type="Proteomes" id="UP000199470">
    <property type="component" value="Unassembled WGS sequence"/>
</dbReference>
<dbReference type="FunFam" id="3.40.640.10:FF:000004">
    <property type="entry name" value="Acetylornithine aminotransferase"/>
    <property type="match status" value="1"/>
</dbReference>
<dbReference type="InterPro" id="IPR049704">
    <property type="entry name" value="Aminotrans_3_PPA_site"/>
</dbReference>
<dbReference type="STRING" id="758825.SAMN02982985_04217"/>
<dbReference type="Gene3D" id="3.40.50.720">
    <property type="entry name" value="NAD(P)-binding Rossmann-like Domain"/>
    <property type="match status" value="1"/>
</dbReference>
<keyword evidence="5" id="KW-0808">Transferase</keyword>
<dbReference type="InterPro" id="IPR050103">
    <property type="entry name" value="Class-III_PLP-dep_AT"/>
</dbReference>
<keyword evidence="5" id="KW-0032">Aminotransferase</keyword>
<dbReference type="InterPro" id="IPR036291">
    <property type="entry name" value="NAD(P)-bd_dom_sf"/>
</dbReference>
<dbReference type="PANTHER" id="PTHR11986">
    <property type="entry name" value="AMINOTRANSFERASE CLASS III"/>
    <property type="match status" value="1"/>
</dbReference>
<evidence type="ECO:0000313" key="9">
    <source>
        <dbReference type="Proteomes" id="UP000199470"/>
    </source>
</evidence>
<keyword evidence="6" id="KW-0663">Pyridoxal phosphate</keyword>
<evidence type="ECO:0000256" key="6">
    <source>
        <dbReference type="ARBA" id="ARBA00022898"/>
    </source>
</evidence>
<comment type="pathway">
    <text evidence="2">Amine and polyamine biosynthesis; ectoine biosynthesis; L-ectoine from L-aspartate 4-semialdehyde: step 1/3.</text>
</comment>
<evidence type="ECO:0000256" key="2">
    <source>
        <dbReference type="ARBA" id="ARBA00004946"/>
    </source>
</evidence>
<reference evidence="8 9" key="1">
    <citation type="submission" date="2016-10" db="EMBL/GenBank/DDBJ databases">
        <authorList>
            <person name="de Groot N.N."/>
        </authorList>
    </citation>
    <scope>NUCLEOTIDE SEQUENCE [LARGE SCALE GENOMIC DNA]</scope>
    <source>
        <strain evidence="8 9">ATCC 43154</strain>
    </source>
</reference>
<sequence length="837" mass="91914">MKFGFIAHPTSVGLKRYVKMLDLLQRQSKDLQSGYQRDLWRRENMVPFVDFGQIRSAAGATCEGIVHYLPLTADEMLASAREVQERIFEGIDTLGKQGAQLVGLGGFTSIIGKRGLVTAERASLPVTSGNSLTTYAAYKALLQVFEWLQLRPQEARVAIVGYPGSICLSLAKLLLAQGCRLDLLYRSGSASPEELLEHLPAKWHGQVTLRDSIDDCYVNNRIFASATSSGDVIDEARLLPGSIVVDIALPRDALRSTPPRTDTLVIDGGCMTASPQVKLGGESLNMAIKQQINGCLTETMVLALEGRAECFSIGRTLEPEKVLEIGALAERHGFYAFPLASWGERINEKIISGLRRYHRRQESAPAQADSGEQRRTQTLQRYRSHINPMLADFLGMQRCDHVFDRAEQCTLTDTEGRQFLDMVSGYGCLNLGHNPRIVTDAIRKFLTDSTPNFVQYVSLPQETAKLAERLCAIAPGEFERVFFSNSGTEAVEAALKLARAATGRTRFVYAENSYHGKTLGALSVTGREKHKKHFRPLVPGCVGVAFGDLEALRSELISEEVAAYIVEPIQGEGGVKMPPAGYLAAAQEICRQTGTLLIVDEIQTGLGRTGRMFASEWEGLEPDIMVLAKSLSGGLIPIGATLSTAQVWDAAYGTMGRFLLHTSTFGGCNIAAVAGLAALDGLQQQGLAERADELGTYFKAELEKATEHYPFIAEVRGRGLMLGIQLDNDFAGAVEACAREFGTRLPGDWHLTYRFFPDEVKQHLADAMSKMEESLAEMFCMRFVTKLSNDHGILTFVTANSSTVIRIQPPLVISREEIDHFVRSFATVCEEMSTFLN</sequence>
<organism evidence="8 9">
    <name type="scientific">Rugamonas rubra</name>
    <dbReference type="NCBI Taxonomy" id="758825"/>
    <lineage>
        <taxon>Bacteria</taxon>
        <taxon>Pseudomonadati</taxon>
        <taxon>Pseudomonadota</taxon>
        <taxon>Betaproteobacteria</taxon>
        <taxon>Burkholderiales</taxon>
        <taxon>Oxalobacteraceae</taxon>
        <taxon>Telluria group</taxon>
        <taxon>Rugamonas</taxon>
    </lineage>
</organism>
<dbReference type="PANTHER" id="PTHR11986:SF121">
    <property type="entry name" value="BLR3010 PROTEIN"/>
    <property type="match status" value="1"/>
</dbReference>
<dbReference type="AlphaFoldDB" id="A0A1I4R734"/>
<dbReference type="GO" id="GO:0030170">
    <property type="term" value="F:pyridoxal phosphate binding"/>
    <property type="evidence" value="ECO:0007669"/>
    <property type="project" value="InterPro"/>
</dbReference>
<comment type="cofactor">
    <cofactor evidence="1">
        <name>pyridoxal 5'-phosphate</name>
        <dbReference type="ChEBI" id="CHEBI:597326"/>
    </cofactor>
</comment>
<dbReference type="PROSITE" id="PS00600">
    <property type="entry name" value="AA_TRANSFER_CLASS_3"/>
    <property type="match status" value="1"/>
</dbReference>
<comment type="catalytic activity">
    <reaction evidence="7">
        <text>L-2,4-diaminobutanoate + 2-oxoglutarate = L-aspartate 4-semialdehyde + L-glutamate</text>
        <dbReference type="Rhea" id="RHEA:11160"/>
        <dbReference type="ChEBI" id="CHEBI:16810"/>
        <dbReference type="ChEBI" id="CHEBI:29985"/>
        <dbReference type="ChEBI" id="CHEBI:58761"/>
        <dbReference type="ChEBI" id="CHEBI:537519"/>
        <dbReference type="EC" id="2.6.1.76"/>
    </reaction>
</comment>
<keyword evidence="9" id="KW-1185">Reference proteome</keyword>
<evidence type="ECO:0000256" key="5">
    <source>
        <dbReference type="ARBA" id="ARBA00022576"/>
    </source>
</evidence>
<dbReference type="InterPro" id="IPR015422">
    <property type="entry name" value="PyrdxlP-dep_Trfase_small"/>
</dbReference>
<gene>
    <name evidence="8" type="ORF">SAMN02982985_04217</name>
</gene>
<proteinExistence type="predicted"/>
<dbReference type="InterPro" id="IPR015424">
    <property type="entry name" value="PyrdxlP-dep_Trfase"/>
</dbReference>
<protein>
    <recommendedName>
        <fullName evidence="4">Diaminobutyrate--2-oxoglutarate transaminase</fullName>
        <ecNumber evidence="3">2.6.1.76</ecNumber>
    </recommendedName>
</protein>
<dbReference type="GO" id="GO:0045303">
    <property type="term" value="F:diaminobutyrate-2-oxoglutarate transaminase activity"/>
    <property type="evidence" value="ECO:0007669"/>
    <property type="project" value="UniProtKB-EC"/>
</dbReference>
<dbReference type="Gene3D" id="3.90.1150.10">
    <property type="entry name" value="Aspartate Aminotransferase, domain 1"/>
    <property type="match status" value="1"/>
</dbReference>
<dbReference type="CDD" id="cd00610">
    <property type="entry name" value="OAT_like"/>
    <property type="match status" value="1"/>
</dbReference>
<dbReference type="Gene3D" id="3.40.640.10">
    <property type="entry name" value="Type I PLP-dependent aspartate aminotransferase-like (Major domain)"/>
    <property type="match status" value="1"/>
</dbReference>
<dbReference type="GO" id="GO:0042802">
    <property type="term" value="F:identical protein binding"/>
    <property type="evidence" value="ECO:0007669"/>
    <property type="project" value="TreeGrafter"/>
</dbReference>
<dbReference type="EMBL" id="FOTW01000021">
    <property type="protein sequence ID" value="SFM48039.1"/>
    <property type="molecule type" value="Genomic_DNA"/>
</dbReference>
<dbReference type="SUPFAM" id="SSF51735">
    <property type="entry name" value="NAD(P)-binding Rossmann-fold domains"/>
    <property type="match status" value="1"/>
</dbReference>